<dbReference type="Pfam" id="PF20152">
    <property type="entry name" value="DUF6534"/>
    <property type="match status" value="1"/>
</dbReference>
<keyword evidence="2" id="KW-0812">Transmembrane</keyword>
<evidence type="ECO:0000313" key="5">
    <source>
        <dbReference type="Proteomes" id="UP000184267"/>
    </source>
</evidence>
<keyword evidence="5" id="KW-1185">Reference proteome</keyword>
<keyword evidence="2" id="KW-0472">Membrane</keyword>
<keyword evidence="2" id="KW-1133">Transmembrane helix</keyword>
<comment type="caution">
    <text evidence="4">The sequence shown here is derived from an EMBL/GenBank/DDBJ whole genome shotgun (WGS) entry which is preliminary data.</text>
</comment>
<dbReference type="STRING" id="154538.A0A1M2W0G3"/>
<feature type="domain" description="DUF6534" evidence="3">
    <location>
        <begin position="2"/>
        <end position="76"/>
    </location>
</feature>
<accession>A0A1M2W0G3</accession>
<dbReference type="InterPro" id="IPR045339">
    <property type="entry name" value="DUF6534"/>
</dbReference>
<evidence type="ECO:0000313" key="4">
    <source>
        <dbReference type="EMBL" id="OJT13262.1"/>
    </source>
</evidence>
<feature type="compositionally biased region" description="Basic and acidic residues" evidence="1">
    <location>
        <begin position="127"/>
        <end position="144"/>
    </location>
</feature>
<gene>
    <name evidence="4" type="ORF">TRAPUB_10197</name>
</gene>
<dbReference type="Proteomes" id="UP000184267">
    <property type="component" value="Unassembled WGS sequence"/>
</dbReference>
<name>A0A1M2W0G3_TRAPU</name>
<dbReference type="OMA" id="MICVICS"/>
<reference evidence="4 5" key="1">
    <citation type="submission" date="2016-10" db="EMBL/GenBank/DDBJ databases">
        <title>Genome sequence of the basidiomycete white-rot fungus Trametes pubescens.</title>
        <authorList>
            <person name="Makela M.R."/>
            <person name="Granchi Z."/>
            <person name="Peng M."/>
            <person name="De Vries R.P."/>
            <person name="Grigoriev I."/>
            <person name="Riley R."/>
            <person name="Hilden K."/>
        </authorList>
    </citation>
    <scope>NUCLEOTIDE SEQUENCE [LARGE SCALE GENOMIC DNA]</scope>
    <source>
        <strain evidence="4 5">FBCC735</strain>
    </source>
</reference>
<protein>
    <recommendedName>
        <fullName evidence="3">DUF6534 domain-containing protein</fullName>
    </recommendedName>
</protein>
<proteinExistence type="predicted"/>
<organism evidence="4 5">
    <name type="scientific">Trametes pubescens</name>
    <name type="common">White-rot fungus</name>
    <dbReference type="NCBI Taxonomy" id="154538"/>
    <lineage>
        <taxon>Eukaryota</taxon>
        <taxon>Fungi</taxon>
        <taxon>Dikarya</taxon>
        <taxon>Basidiomycota</taxon>
        <taxon>Agaricomycotina</taxon>
        <taxon>Agaricomycetes</taxon>
        <taxon>Polyporales</taxon>
        <taxon>Polyporaceae</taxon>
        <taxon>Trametes</taxon>
    </lineage>
</organism>
<evidence type="ECO:0000256" key="2">
    <source>
        <dbReference type="SAM" id="Phobius"/>
    </source>
</evidence>
<dbReference type="AlphaFoldDB" id="A0A1M2W0G3"/>
<dbReference type="OrthoDB" id="2743659at2759"/>
<sequence length="163" mass="18182">MVVMFARTNIGVRSSDRFTQTLLVYFLNSGLLVMICVICSIVAYIKLPNSFAFLAFYLVLGKLYANSLLGSLNARDVIFPQANWEKETPRSAPLLTSVVVLDENDDMVTTVVAEDASKRMNGSIGSEDTHVEEGHVKRNSKEDASVQIVQREIPRRTDEDHIS</sequence>
<evidence type="ECO:0000259" key="3">
    <source>
        <dbReference type="Pfam" id="PF20152"/>
    </source>
</evidence>
<evidence type="ECO:0000256" key="1">
    <source>
        <dbReference type="SAM" id="MobiDB-lite"/>
    </source>
</evidence>
<dbReference type="EMBL" id="MNAD01000417">
    <property type="protein sequence ID" value="OJT13262.1"/>
    <property type="molecule type" value="Genomic_DNA"/>
</dbReference>
<feature type="transmembrane region" description="Helical" evidence="2">
    <location>
        <begin position="51"/>
        <end position="69"/>
    </location>
</feature>
<feature type="compositionally biased region" description="Basic and acidic residues" evidence="1">
    <location>
        <begin position="152"/>
        <end position="163"/>
    </location>
</feature>
<feature type="region of interest" description="Disordered" evidence="1">
    <location>
        <begin position="119"/>
        <end position="163"/>
    </location>
</feature>
<feature type="transmembrane region" description="Helical" evidence="2">
    <location>
        <begin position="21"/>
        <end position="45"/>
    </location>
</feature>